<dbReference type="SUPFAM" id="SSF53901">
    <property type="entry name" value="Thiolase-like"/>
    <property type="match status" value="1"/>
</dbReference>
<feature type="domain" description="Ketosynthase family 3 (KS3)" evidence="7">
    <location>
        <begin position="682"/>
        <end position="1110"/>
    </location>
</feature>
<dbReference type="InterPro" id="IPR042099">
    <property type="entry name" value="ANL_N_sf"/>
</dbReference>
<name>A0A4Y7SV29_COPMI</name>
<dbReference type="Gene3D" id="3.40.366.10">
    <property type="entry name" value="Malonyl-Coenzyme A Acyl Carrier Protein, domain 2"/>
    <property type="match status" value="2"/>
</dbReference>
<dbReference type="InterPro" id="IPR016035">
    <property type="entry name" value="Acyl_Trfase/lysoPLipase"/>
</dbReference>
<evidence type="ECO:0000256" key="6">
    <source>
        <dbReference type="SAM" id="MobiDB-lite"/>
    </source>
</evidence>
<protein>
    <submittedName>
        <fullName evidence="8">Ketoacyl-synt-domain-containing protein</fullName>
    </submittedName>
</protein>
<dbReference type="InterPro" id="IPR018201">
    <property type="entry name" value="Ketoacyl_synth_AS"/>
</dbReference>
<dbReference type="Gene3D" id="3.40.47.10">
    <property type="match status" value="1"/>
</dbReference>
<dbReference type="PROSITE" id="PS00012">
    <property type="entry name" value="PHOSPHOPANTETHEINE"/>
    <property type="match status" value="1"/>
</dbReference>
<keyword evidence="3" id="KW-0597">Phosphoprotein</keyword>
<dbReference type="PROSITE" id="PS52004">
    <property type="entry name" value="KS3_2"/>
    <property type="match status" value="1"/>
</dbReference>
<dbReference type="SUPFAM" id="SSF47336">
    <property type="entry name" value="ACP-like"/>
    <property type="match status" value="1"/>
</dbReference>
<dbReference type="OrthoDB" id="5334845at2759"/>
<sequence>MDAPPATTLFEQFLRLARSPLTQNLEAIECGEERWSYADIDAISTGLAAAILKSHGERPTVAVVSENHPYVFATFIATWKLGGILAPIDYHTPKDILMAMLLDVRPTCALVPEPEASTRRIVSDLGIPLLPFDPKAVTILALSQQYIDQTADGLDISYPHSAQDLGMYMHTSSASTIANIKCVPLTHANIFAGSLARLGWWKKTWPDKDFHRLQVLGWSPWSHIIGVSHDLGAALLLTGGCYTFAVRPSSYHSELPNEDSSDVIGQLLSTASKKEINAFAGVPWILEGIMAKWKGEDKDLITNVMSKFKIFGAGGAATSAECLSWAKELDIPVVIDIGMTEVGGPLFHNTIDETPGWPISECLVPESELTLVDENGEQTSDEGELHISSPIISKGYLRPNYTAFTVASSGRVTLRTGDIYQFVNGDRLVWKGRKEDYVQMSSGETLDPRFIEKALDQSRAVHRSCVVGDKFLRGASHVVCAILELSPDDNRGYHAALAEVTREIANVNRSLAPPLRISWSRVLILNHDQHIPITRKGAIFRKKLEEAFGDQLGALLSQAVERPSDNSPRSPQHGALESVGRFTEDSVAASLVDIVSNGLHIEKTVLKENHNATFAELGMNSSMATKMVNAINDSFSLSLPLNTCHTHVDLNSLTEAVCQALGLSTQTTSQEPSPPLVSSPLAEEVVVVGQAVRLPGDIGTPDEFWDALMEKREDIIGPIPDERWDHASFYRPPGSDREDGPCDITLQKSGFINITDFDHTFFGISSAEAYHVAPNIRLTLEIAFEALENANIPLSQLKGSDMGVFVAANMDEGHIKLLFSEKGWGAYSRFYGTGVATSTACGRISYLLDVHGPSYTIDTACSSGLVGFDQAVRYLQSGQGESAIVCGANTHSWPGNFGFLTAQKMTSPNSRCATYTNVADGYVPSEGAAAVILKTKRAALRDGDKIIAVVKSTSTMHDGRSQGLVAPNVKAQISMQKALLRQAELDPAQLDFIEAHGTGTSLGDLIEIEGINDVFKGSHSSTRPLIIGAAKTCVGHTENVAGLVGLIKVIGSFTNTAVPGLVHLTADNMNPSLNCEVVPLTIPHQPMPLLRNLSSKEPLRGMVERVCRDYLRVPSSRNQNLRPPPSPPNHSSTARHPKPQSKSTAALQAYIKTYVDFCQQSTADQFESICYTSCVGREHYRYRFSCVAESLEDLIGQLQEALKNKASTTPFRNVAFAFPGQGSQYQGMARDLACRFPAFQRIVSEASAQASSITGLPILSYLLDAEAPQARSLSESDIAQVCIFVYQYSVGKWLQDLGPRSLRCSWAQFGGDCCSCYRRSFSFDAALESSSRGRAFCDPTSFVLPGMAAIGANAKHIFNAESSVVVSGALDAIDTIVAAVKQEGLKATRLDVNQAFHSPYVAPAMPRPAKSGCRTRARDVRPLKPPSTLAPMVGNYRRVTVLDADYWFQNVPLSTKSSLSVVTKRGKCQATSFLAAISQLFRHGLEIDFVRLLGEGSFGCAKIPSHLPFPTHPQLPHLSPVPKPGTSVSVSVGRGQRRQDPFHSRSYSLRNSQRPSHRRAEDRPWSRVRRLLRSAVSSKSLDELRFHRPLVAEHPDNNVFGEIKGSEFVLWQGTTKVCSGKVSAKAPSSIPQWTDDERLPLRIVKKSAVYECFKNVSFGSTFRNIHEIKLWDDHADAIVSVVETSSQAQDRVRKLDACMHMFGARWYHSARVDCHGRGLPSIFASELPLAQRLPASTFLFGISFPSLLDATRSAHRVDGGLLPDWTALFSCEKYSVAFLPSASLFRKPSSRNTRISIVLDLTTLNAQPGSDLQTSLSIKS</sequence>
<dbReference type="Gene3D" id="3.40.50.12780">
    <property type="entry name" value="N-terminal domain of ligase-like"/>
    <property type="match status" value="1"/>
</dbReference>
<organism evidence="8 9">
    <name type="scientific">Coprinellus micaceus</name>
    <name type="common">Glistening ink-cap mushroom</name>
    <name type="synonym">Coprinus micaceus</name>
    <dbReference type="NCBI Taxonomy" id="71717"/>
    <lineage>
        <taxon>Eukaryota</taxon>
        <taxon>Fungi</taxon>
        <taxon>Dikarya</taxon>
        <taxon>Basidiomycota</taxon>
        <taxon>Agaricomycotina</taxon>
        <taxon>Agaricomycetes</taxon>
        <taxon>Agaricomycetidae</taxon>
        <taxon>Agaricales</taxon>
        <taxon>Agaricineae</taxon>
        <taxon>Psathyrellaceae</taxon>
        <taxon>Coprinellus</taxon>
    </lineage>
</organism>
<dbReference type="PROSITE" id="PS00606">
    <property type="entry name" value="KS3_1"/>
    <property type="match status" value="1"/>
</dbReference>
<dbReference type="GO" id="GO:0004315">
    <property type="term" value="F:3-oxoacyl-[acyl-carrier-protein] synthase activity"/>
    <property type="evidence" value="ECO:0007669"/>
    <property type="project" value="InterPro"/>
</dbReference>
<dbReference type="GO" id="GO:0006633">
    <property type="term" value="P:fatty acid biosynthetic process"/>
    <property type="evidence" value="ECO:0007669"/>
    <property type="project" value="InterPro"/>
</dbReference>
<feature type="region of interest" description="Disordered" evidence="6">
    <location>
        <begin position="1514"/>
        <end position="1564"/>
    </location>
</feature>
<evidence type="ECO:0000256" key="5">
    <source>
        <dbReference type="ARBA" id="ARBA00023026"/>
    </source>
</evidence>
<dbReference type="Proteomes" id="UP000298030">
    <property type="component" value="Unassembled WGS sequence"/>
</dbReference>
<evidence type="ECO:0000256" key="3">
    <source>
        <dbReference type="ARBA" id="ARBA00022553"/>
    </source>
</evidence>
<keyword evidence="4" id="KW-0808">Transferase</keyword>
<dbReference type="SUPFAM" id="SSF52151">
    <property type="entry name" value="FabD/lysophospholipase-like"/>
    <property type="match status" value="1"/>
</dbReference>
<dbReference type="CDD" id="cd00833">
    <property type="entry name" value="PKS"/>
    <property type="match status" value="1"/>
</dbReference>
<evidence type="ECO:0000256" key="2">
    <source>
        <dbReference type="ARBA" id="ARBA00022450"/>
    </source>
</evidence>
<feature type="region of interest" description="Disordered" evidence="6">
    <location>
        <begin position="1114"/>
        <end position="1142"/>
    </location>
</feature>
<dbReference type="Pfam" id="PF00550">
    <property type="entry name" value="PP-binding"/>
    <property type="match status" value="1"/>
</dbReference>
<dbReference type="Pfam" id="PF23562">
    <property type="entry name" value="AMP-binding_C_3"/>
    <property type="match status" value="1"/>
</dbReference>
<dbReference type="InterPro" id="IPR014031">
    <property type="entry name" value="Ketoacyl_synth_C"/>
</dbReference>
<evidence type="ECO:0000313" key="8">
    <source>
        <dbReference type="EMBL" id="TEB25720.1"/>
    </source>
</evidence>
<dbReference type="GO" id="GO:0004312">
    <property type="term" value="F:fatty acid synthase activity"/>
    <property type="evidence" value="ECO:0007669"/>
    <property type="project" value="TreeGrafter"/>
</dbReference>
<keyword evidence="9" id="KW-1185">Reference proteome</keyword>
<dbReference type="InterPro" id="IPR020841">
    <property type="entry name" value="PKS_Beta-ketoAc_synthase_dom"/>
</dbReference>
<keyword evidence="5" id="KW-0843">Virulence</keyword>
<comment type="caution">
    <text evidence="8">The sequence shown here is derived from an EMBL/GenBank/DDBJ whole genome shotgun (WGS) entry which is preliminary data.</text>
</comment>
<dbReference type="SMART" id="SM00825">
    <property type="entry name" value="PKS_KS"/>
    <property type="match status" value="1"/>
</dbReference>
<dbReference type="InterPro" id="IPR050091">
    <property type="entry name" value="PKS_NRPS_Biosynth_Enz"/>
</dbReference>
<dbReference type="SUPFAM" id="SSF56801">
    <property type="entry name" value="Acetyl-CoA synthetase-like"/>
    <property type="match status" value="1"/>
</dbReference>
<evidence type="ECO:0000259" key="7">
    <source>
        <dbReference type="PROSITE" id="PS52004"/>
    </source>
</evidence>
<dbReference type="InterPro" id="IPR016039">
    <property type="entry name" value="Thiolase-like"/>
</dbReference>
<dbReference type="InterPro" id="IPR006162">
    <property type="entry name" value="Ppantetheine_attach_site"/>
</dbReference>
<dbReference type="InterPro" id="IPR014043">
    <property type="entry name" value="Acyl_transferase_dom"/>
</dbReference>
<dbReference type="InterPro" id="IPR001227">
    <property type="entry name" value="Ac_transferase_dom_sf"/>
</dbReference>
<dbReference type="SMART" id="SM00827">
    <property type="entry name" value="PKS_AT"/>
    <property type="match status" value="1"/>
</dbReference>
<dbReference type="EMBL" id="QPFP01000054">
    <property type="protein sequence ID" value="TEB25720.1"/>
    <property type="molecule type" value="Genomic_DNA"/>
</dbReference>
<dbReference type="InterPro" id="IPR014030">
    <property type="entry name" value="Ketoacyl_synth_N"/>
</dbReference>
<dbReference type="Pfam" id="PF22621">
    <property type="entry name" value="CurL-like_PKS_C"/>
    <property type="match status" value="1"/>
</dbReference>
<reference evidence="8 9" key="1">
    <citation type="journal article" date="2019" name="Nat. Ecol. Evol.">
        <title>Megaphylogeny resolves global patterns of mushroom evolution.</title>
        <authorList>
            <person name="Varga T."/>
            <person name="Krizsan K."/>
            <person name="Foldi C."/>
            <person name="Dima B."/>
            <person name="Sanchez-Garcia M."/>
            <person name="Sanchez-Ramirez S."/>
            <person name="Szollosi G.J."/>
            <person name="Szarkandi J.G."/>
            <person name="Papp V."/>
            <person name="Albert L."/>
            <person name="Andreopoulos W."/>
            <person name="Angelini C."/>
            <person name="Antonin V."/>
            <person name="Barry K.W."/>
            <person name="Bougher N.L."/>
            <person name="Buchanan P."/>
            <person name="Buyck B."/>
            <person name="Bense V."/>
            <person name="Catcheside P."/>
            <person name="Chovatia M."/>
            <person name="Cooper J."/>
            <person name="Damon W."/>
            <person name="Desjardin D."/>
            <person name="Finy P."/>
            <person name="Geml J."/>
            <person name="Haridas S."/>
            <person name="Hughes K."/>
            <person name="Justo A."/>
            <person name="Karasinski D."/>
            <person name="Kautmanova I."/>
            <person name="Kiss B."/>
            <person name="Kocsube S."/>
            <person name="Kotiranta H."/>
            <person name="LaButti K.M."/>
            <person name="Lechner B.E."/>
            <person name="Liimatainen K."/>
            <person name="Lipzen A."/>
            <person name="Lukacs Z."/>
            <person name="Mihaltcheva S."/>
            <person name="Morgado L.N."/>
            <person name="Niskanen T."/>
            <person name="Noordeloos M.E."/>
            <person name="Ohm R.A."/>
            <person name="Ortiz-Santana B."/>
            <person name="Ovrebo C."/>
            <person name="Racz N."/>
            <person name="Riley R."/>
            <person name="Savchenko A."/>
            <person name="Shiryaev A."/>
            <person name="Soop K."/>
            <person name="Spirin V."/>
            <person name="Szebenyi C."/>
            <person name="Tomsovsky M."/>
            <person name="Tulloss R.E."/>
            <person name="Uehling J."/>
            <person name="Grigoriev I.V."/>
            <person name="Vagvolgyi C."/>
            <person name="Papp T."/>
            <person name="Martin F.M."/>
            <person name="Miettinen O."/>
            <person name="Hibbett D.S."/>
            <person name="Nagy L.G."/>
        </authorList>
    </citation>
    <scope>NUCLEOTIDE SEQUENCE [LARGE SCALE GENOMIC DNA]</scope>
    <source>
        <strain evidence="8 9">FP101781</strain>
    </source>
</reference>
<dbReference type="Pfam" id="PF00109">
    <property type="entry name" value="ketoacyl-synt"/>
    <property type="match status" value="1"/>
</dbReference>
<dbReference type="PANTHER" id="PTHR43775">
    <property type="entry name" value="FATTY ACID SYNTHASE"/>
    <property type="match status" value="1"/>
</dbReference>
<proteinExistence type="predicted"/>
<dbReference type="InterPro" id="IPR000873">
    <property type="entry name" value="AMP-dep_synth/lig_dom"/>
</dbReference>
<dbReference type="PANTHER" id="PTHR43775:SF37">
    <property type="entry name" value="SI:DKEY-61P9.11"/>
    <property type="match status" value="1"/>
</dbReference>
<feature type="compositionally biased region" description="Polar residues" evidence="6">
    <location>
        <begin position="1545"/>
        <end position="1554"/>
    </location>
</feature>
<dbReference type="Gene3D" id="3.30.70.3290">
    <property type="match status" value="1"/>
</dbReference>
<dbReference type="Gene3D" id="3.30.70.250">
    <property type="entry name" value="Malonyl-CoA ACP transacylase, ACP-binding"/>
    <property type="match status" value="1"/>
</dbReference>
<dbReference type="Gene3D" id="1.10.1200.10">
    <property type="entry name" value="ACP-like"/>
    <property type="match status" value="1"/>
</dbReference>
<dbReference type="Pfam" id="PF00501">
    <property type="entry name" value="AMP-binding"/>
    <property type="match status" value="1"/>
</dbReference>
<accession>A0A4Y7SV29</accession>
<comment type="pathway">
    <text evidence="1">Secondary metabolite biosynthesis.</text>
</comment>
<dbReference type="InterPro" id="IPR009081">
    <property type="entry name" value="PP-bd_ACP"/>
</dbReference>
<dbReference type="Pfam" id="PF02801">
    <property type="entry name" value="Ketoacyl-synt_C"/>
    <property type="match status" value="1"/>
</dbReference>
<dbReference type="InterPro" id="IPR036736">
    <property type="entry name" value="ACP-like_sf"/>
</dbReference>
<gene>
    <name evidence="8" type="ORF">FA13DRAFT_1796226</name>
</gene>
<evidence type="ECO:0000313" key="9">
    <source>
        <dbReference type="Proteomes" id="UP000298030"/>
    </source>
</evidence>
<evidence type="ECO:0000256" key="4">
    <source>
        <dbReference type="ARBA" id="ARBA00022679"/>
    </source>
</evidence>
<dbReference type="STRING" id="71717.A0A4Y7SV29"/>
<keyword evidence="2" id="KW-0596">Phosphopantetheine</keyword>
<evidence type="ECO:0000256" key="1">
    <source>
        <dbReference type="ARBA" id="ARBA00005179"/>
    </source>
</evidence>